<dbReference type="Pfam" id="PF13458">
    <property type="entry name" value="Peripla_BP_6"/>
    <property type="match status" value="1"/>
</dbReference>
<organism evidence="6 7">
    <name type="scientific">Fertoeibacter niger</name>
    <dbReference type="NCBI Taxonomy" id="2656921"/>
    <lineage>
        <taxon>Bacteria</taxon>
        <taxon>Pseudomonadati</taxon>
        <taxon>Pseudomonadota</taxon>
        <taxon>Alphaproteobacteria</taxon>
        <taxon>Rhodobacterales</taxon>
        <taxon>Paracoccaceae</taxon>
        <taxon>Fertoeibacter</taxon>
    </lineage>
</organism>
<feature type="chain" id="PRO_5036459049" evidence="4">
    <location>
        <begin position="20"/>
        <end position="397"/>
    </location>
</feature>
<evidence type="ECO:0000256" key="1">
    <source>
        <dbReference type="ARBA" id="ARBA00010062"/>
    </source>
</evidence>
<reference evidence="6" key="1">
    <citation type="submission" date="2020-05" db="EMBL/GenBank/DDBJ databases">
        <title>Fertoebacter nigrum gen. nov., sp. nov., a new member of the family Rhodobacteraceae.</title>
        <authorList>
            <person name="Szuroczki S."/>
            <person name="Abbaszade G."/>
            <person name="Buni D."/>
            <person name="Schumann P."/>
            <person name="Toth E."/>
        </authorList>
    </citation>
    <scope>NUCLEOTIDE SEQUENCE</scope>
    <source>
        <strain evidence="6">RG-N-1a</strain>
    </source>
</reference>
<dbReference type="Gene3D" id="3.40.50.2300">
    <property type="match status" value="2"/>
</dbReference>
<gene>
    <name evidence="6" type="ORF">GEU84_011555</name>
</gene>
<evidence type="ECO:0000256" key="3">
    <source>
        <dbReference type="ARBA" id="ARBA00022970"/>
    </source>
</evidence>
<dbReference type="RefSeq" id="WP_152825532.1">
    <property type="nucleotide sequence ID" value="NZ_WHUT02000006.1"/>
</dbReference>
<sequence>MKYLISTVFAVAFATTAAAETIKIGVLTDMSGPLSDYSGPGSALAARMAVEDFAKENSEITVEIVTADTQNKADVAGSIGRRWFDQEEVDVIVDVPGSAIVLALSQIALEKNKVILSTSSSSSRITGSECSPNTLNWTYSTWALANGTGRAVVEQGGDSWFFLTQDQEYGRDVQAATTRVIEASGGTVLGSVNHPLGVADFSSYLLQAQASGAKVIGLASAAADTINAIKQANEFGIVVSGQKLATLVLFITDVHALGLNAAQGLQSTTAFYWDMNDDTRAFAERFADAHNGAKPSQVQAAVYSSVLAYLRSAGQLGSAEDGKAVLAGIREIGWFEDPLFGNSRLRADGTVEHAMYLAEVKSPERSQGPWDYYEILQTIPAEEAFQPESETNCPLNN</sequence>
<evidence type="ECO:0000313" key="7">
    <source>
        <dbReference type="Proteomes" id="UP000484076"/>
    </source>
</evidence>
<comment type="caution">
    <text evidence="6">The sequence shown here is derived from an EMBL/GenBank/DDBJ whole genome shotgun (WGS) entry which is preliminary data.</text>
</comment>
<feature type="domain" description="Leucine-binding protein" evidence="5">
    <location>
        <begin position="21"/>
        <end position="361"/>
    </location>
</feature>
<evidence type="ECO:0000313" key="6">
    <source>
        <dbReference type="EMBL" id="NUB45025.1"/>
    </source>
</evidence>
<proteinExistence type="inferred from homology"/>
<evidence type="ECO:0000256" key="4">
    <source>
        <dbReference type="SAM" id="SignalP"/>
    </source>
</evidence>
<evidence type="ECO:0000256" key="2">
    <source>
        <dbReference type="ARBA" id="ARBA00022729"/>
    </source>
</evidence>
<keyword evidence="7" id="KW-1185">Reference proteome</keyword>
<accession>A0A8X8H131</accession>
<keyword evidence="3" id="KW-0813">Transport</keyword>
<comment type="similarity">
    <text evidence="1">Belongs to the leucine-binding protein family.</text>
</comment>
<protein>
    <submittedName>
        <fullName evidence="6">ABC transporter substrate-binding protein</fullName>
    </submittedName>
</protein>
<dbReference type="GO" id="GO:0006865">
    <property type="term" value="P:amino acid transport"/>
    <property type="evidence" value="ECO:0007669"/>
    <property type="project" value="UniProtKB-KW"/>
</dbReference>
<dbReference type="InterPro" id="IPR051010">
    <property type="entry name" value="BCAA_transport"/>
</dbReference>
<dbReference type="InterPro" id="IPR028081">
    <property type="entry name" value="Leu-bd"/>
</dbReference>
<dbReference type="EMBL" id="WHUT02000006">
    <property type="protein sequence ID" value="NUB45025.1"/>
    <property type="molecule type" value="Genomic_DNA"/>
</dbReference>
<dbReference type="CDD" id="cd06327">
    <property type="entry name" value="PBP1_SBP-like"/>
    <property type="match status" value="1"/>
</dbReference>
<feature type="signal peptide" evidence="4">
    <location>
        <begin position="1"/>
        <end position="19"/>
    </location>
</feature>
<dbReference type="SUPFAM" id="SSF53822">
    <property type="entry name" value="Periplasmic binding protein-like I"/>
    <property type="match status" value="1"/>
</dbReference>
<dbReference type="InterPro" id="IPR028082">
    <property type="entry name" value="Peripla_BP_I"/>
</dbReference>
<dbReference type="PANTHER" id="PTHR30483">
    <property type="entry name" value="LEUCINE-SPECIFIC-BINDING PROTEIN"/>
    <property type="match status" value="1"/>
</dbReference>
<evidence type="ECO:0000259" key="5">
    <source>
        <dbReference type="Pfam" id="PF13458"/>
    </source>
</evidence>
<keyword evidence="2 4" id="KW-0732">Signal</keyword>
<name>A0A8X8H131_9RHOB</name>
<dbReference type="AlphaFoldDB" id="A0A8X8H131"/>
<dbReference type="Proteomes" id="UP000484076">
    <property type="component" value="Unassembled WGS sequence"/>
</dbReference>
<keyword evidence="3" id="KW-0029">Amino-acid transport</keyword>
<dbReference type="PANTHER" id="PTHR30483:SF6">
    <property type="entry name" value="PERIPLASMIC BINDING PROTEIN OF ABC TRANSPORTER FOR NATURAL AMINO ACIDS"/>
    <property type="match status" value="1"/>
</dbReference>